<organism evidence="9 10">
    <name type="scientific">Liquorilactobacillus sucicola DSM 21376 = JCM 15457</name>
    <dbReference type="NCBI Taxonomy" id="1423806"/>
    <lineage>
        <taxon>Bacteria</taxon>
        <taxon>Bacillati</taxon>
        <taxon>Bacillota</taxon>
        <taxon>Bacilli</taxon>
        <taxon>Lactobacillales</taxon>
        <taxon>Lactobacillaceae</taxon>
        <taxon>Liquorilactobacillus</taxon>
    </lineage>
</organism>
<evidence type="ECO:0000256" key="2">
    <source>
        <dbReference type="ARBA" id="ARBA00022491"/>
    </source>
</evidence>
<feature type="binding site" evidence="7">
    <location>
        <position position="81"/>
    </location>
    <ligand>
        <name>Zn(2+)</name>
        <dbReference type="ChEBI" id="CHEBI:29105"/>
    </ligand>
</feature>
<dbReference type="Proteomes" id="UP000050961">
    <property type="component" value="Unassembled WGS sequence"/>
</dbReference>
<dbReference type="InterPro" id="IPR036388">
    <property type="entry name" value="WH-like_DNA-bd_sf"/>
</dbReference>
<accession>A0A023CV42</accession>
<keyword evidence="6" id="KW-0804">Transcription</keyword>
<keyword evidence="7" id="KW-0479">Metal-binding</keyword>
<proteinExistence type="inferred from homology"/>
<dbReference type="PANTHER" id="PTHR33202">
    <property type="entry name" value="ZINC UPTAKE REGULATION PROTEIN"/>
    <property type="match status" value="1"/>
</dbReference>
<dbReference type="SUPFAM" id="SSF46785">
    <property type="entry name" value="Winged helix' DNA-binding domain"/>
    <property type="match status" value="1"/>
</dbReference>
<dbReference type="InterPro" id="IPR043135">
    <property type="entry name" value="Fur_C"/>
</dbReference>
<sequence>MRLTKQRKAIIDLFKSNPGRAFSVEMIYNRIGNGKMNLSTVYRNVDRLTELGVLAKNLMESTAYYYAKKEKHQHFMICTSCFKMLPINHVIEEIIPIAIGKTEFEPLAHDIVIYGICRECQLKTKKSPTNASR</sequence>
<dbReference type="Gene3D" id="3.30.1490.190">
    <property type="match status" value="1"/>
</dbReference>
<feature type="binding site" evidence="7">
    <location>
        <position position="120"/>
    </location>
    <ligand>
        <name>Zn(2+)</name>
        <dbReference type="ChEBI" id="CHEBI:29105"/>
    </ligand>
</feature>
<dbReference type="InterPro" id="IPR002481">
    <property type="entry name" value="FUR"/>
</dbReference>
<feature type="binding site" evidence="8">
    <location>
        <position position="109"/>
    </location>
    <ligand>
        <name>Fe cation</name>
        <dbReference type="ChEBI" id="CHEBI:24875"/>
    </ligand>
</feature>
<gene>
    <name evidence="9" type="ORF">FD15_GL002231</name>
</gene>
<dbReference type="Pfam" id="PF01475">
    <property type="entry name" value="FUR"/>
    <property type="match status" value="1"/>
</dbReference>
<dbReference type="GO" id="GO:0000976">
    <property type="term" value="F:transcription cis-regulatory region binding"/>
    <property type="evidence" value="ECO:0007669"/>
    <property type="project" value="TreeGrafter"/>
</dbReference>
<feature type="binding site" evidence="7">
    <location>
        <position position="78"/>
    </location>
    <ligand>
        <name>Zn(2+)</name>
        <dbReference type="ChEBI" id="CHEBI:29105"/>
    </ligand>
</feature>
<dbReference type="CDD" id="cd07153">
    <property type="entry name" value="Fur_like"/>
    <property type="match status" value="1"/>
</dbReference>
<dbReference type="Gene3D" id="1.10.10.10">
    <property type="entry name" value="Winged helix-like DNA-binding domain superfamily/Winged helix DNA-binding domain"/>
    <property type="match status" value="1"/>
</dbReference>
<evidence type="ECO:0000256" key="3">
    <source>
        <dbReference type="ARBA" id="ARBA00022833"/>
    </source>
</evidence>
<dbReference type="GO" id="GO:0045892">
    <property type="term" value="P:negative regulation of DNA-templated transcription"/>
    <property type="evidence" value="ECO:0007669"/>
    <property type="project" value="TreeGrafter"/>
</dbReference>
<dbReference type="RefSeq" id="WP_051993255.1">
    <property type="nucleotide sequence ID" value="NZ_AYZF01000017.1"/>
</dbReference>
<keyword evidence="4" id="KW-0805">Transcription regulation</keyword>
<dbReference type="eggNOG" id="COG0735">
    <property type="taxonomic scope" value="Bacteria"/>
</dbReference>
<evidence type="ECO:0000313" key="9">
    <source>
        <dbReference type="EMBL" id="KRN05667.1"/>
    </source>
</evidence>
<keyword evidence="10" id="KW-1185">Reference proteome</keyword>
<comment type="caution">
    <text evidence="9">The sequence shown here is derived from an EMBL/GenBank/DDBJ whole genome shotgun (WGS) entry which is preliminary data.</text>
</comment>
<comment type="cofactor">
    <cofactor evidence="8">
        <name>Mn(2+)</name>
        <dbReference type="ChEBI" id="CHEBI:29035"/>
    </cofactor>
    <cofactor evidence="8">
        <name>Fe(2+)</name>
        <dbReference type="ChEBI" id="CHEBI:29033"/>
    </cofactor>
    <text evidence="8">Binds 1 Mn(2+) or Fe(2+) ion per subunit.</text>
</comment>
<keyword evidence="2" id="KW-0678">Repressor</keyword>
<dbReference type="PATRIC" id="fig|1423806.3.peg.2279"/>
<keyword evidence="3 7" id="KW-0862">Zinc</keyword>
<feature type="binding site" evidence="8">
    <location>
        <position position="72"/>
    </location>
    <ligand>
        <name>Fe cation</name>
        <dbReference type="ChEBI" id="CHEBI:24875"/>
    </ligand>
</feature>
<dbReference type="GO" id="GO:0003700">
    <property type="term" value="F:DNA-binding transcription factor activity"/>
    <property type="evidence" value="ECO:0007669"/>
    <property type="project" value="InterPro"/>
</dbReference>
<evidence type="ECO:0008006" key="11">
    <source>
        <dbReference type="Google" id="ProtNLM"/>
    </source>
</evidence>
<dbReference type="STRING" id="1423806.FD15_GL002231"/>
<evidence type="ECO:0000256" key="7">
    <source>
        <dbReference type="PIRSR" id="PIRSR602481-1"/>
    </source>
</evidence>
<dbReference type="EMBL" id="AYZF01000017">
    <property type="protein sequence ID" value="KRN05667.1"/>
    <property type="molecule type" value="Genomic_DNA"/>
</dbReference>
<comment type="similarity">
    <text evidence="1">Belongs to the Fur family.</text>
</comment>
<evidence type="ECO:0000256" key="6">
    <source>
        <dbReference type="ARBA" id="ARBA00023163"/>
    </source>
</evidence>
<protein>
    <recommendedName>
        <fullName evidence="11">Ferric uptake regulation protein</fullName>
    </recommendedName>
</protein>
<feature type="binding site" evidence="7">
    <location>
        <position position="117"/>
    </location>
    <ligand>
        <name>Zn(2+)</name>
        <dbReference type="ChEBI" id="CHEBI:29105"/>
    </ligand>
</feature>
<dbReference type="PANTHER" id="PTHR33202:SF7">
    <property type="entry name" value="FERRIC UPTAKE REGULATION PROTEIN"/>
    <property type="match status" value="1"/>
</dbReference>
<feature type="binding site" evidence="8">
    <location>
        <position position="92"/>
    </location>
    <ligand>
        <name>Fe cation</name>
        <dbReference type="ChEBI" id="CHEBI:24875"/>
    </ligand>
</feature>
<dbReference type="GO" id="GO:1900376">
    <property type="term" value="P:regulation of secondary metabolite biosynthetic process"/>
    <property type="evidence" value="ECO:0007669"/>
    <property type="project" value="TreeGrafter"/>
</dbReference>
<reference evidence="9 10" key="1">
    <citation type="journal article" date="2015" name="Genome Announc.">
        <title>Expanding the biotechnology potential of lactobacilli through comparative genomics of 213 strains and associated genera.</title>
        <authorList>
            <person name="Sun Z."/>
            <person name="Harris H.M."/>
            <person name="McCann A."/>
            <person name="Guo C."/>
            <person name="Argimon S."/>
            <person name="Zhang W."/>
            <person name="Yang X."/>
            <person name="Jeffery I.B."/>
            <person name="Cooney J.C."/>
            <person name="Kagawa T.F."/>
            <person name="Liu W."/>
            <person name="Song Y."/>
            <person name="Salvetti E."/>
            <person name="Wrobel A."/>
            <person name="Rasinkangas P."/>
            <person name="Parkhill J."/>
            <person name="Rea M.C."/>
            <person name="O'Sullivan O."/>
            <person name="Ritari J."/>
            <person name="Douillard F.P."/>
            <person name="Paul Ross R."/>
            <person name="Yang R."/>
            <person name="Briner A.E."/>
            <person name="Felis G.E."/>
            <person name="de Vos W.M."/>
            <person name="Barrangou R."/>
            <person name="Klaenhammer T.R."/>
            <person name="Caufield P.W."/>
            <person name="Cui Y."/>
            <person name="Zhang H."/>
            <person name="O'Toole P.W."/>
        </authorList>
    </citation>
    <scope>NUCLEOTIDE SEQUENCE [LARGE SCALE GENOMIC DNA]</scope>
    <source>
        <strain evidence="9 10">DSM 21376</strain>
    </source>
</reference>
<name>A0A023CV42_9LACO</name>
<evidence type="ECO:0000256" key="8">
    <source>
        <dbReference type="PIRSR" id="PIRSR602481-2"/>
    </source>
</evidence>
<dbReference type="AlphaFoldDB" id="A0A023CV42"/>
<keyword evidence="5" id="KW-0238">DNA-binding</keyword>
<dbReference type="InterPro" id="IPR036390">
    <property type="entry name" value="WH_DNA-bd_sf"/>
</dbReference>
<evidence type="ECO:0000256" key="5">
    <source>
        <dbReference type="ARBA" id="ARBA00023125"/>
    </source>
</evidence>
<dbReference type="OrthoDB" id="8659436at2"/>
<keyword evidence="8" id="KW-0408">Iron</keyword>
<comment type="cofactor">
    <cofactor evidence="7">
        <name>Zn(2+)</name>
        <dbReference type="ChEBI" id="CHEBI:29105"/>
    </cofactor>
    <text evidence="7">Binds 1 zinc ion per subunit.</text>
</comment>
<evidence type="ECO:0000256" key="4">
    <source>
        <dbReference type="ARBA" id="ARBA00023015"/>
    </source>
</evidence>
<evidence type="ECO:0000256" key="1">
    <source>
        <dbReference type="ARBA" id="ARBA00007957"/>
    </source>
</evidence>
<dbReference type="GO" id="GO:0008270">
    <property type="term" value="F:zinc ion binding"/>
    <property type="evidence" value="ECO:0007669"/>
    <property type="project" value="TreeGrafter"/>
</dbReference>
<evidence type="ECO:0000313" key="10">
    <source>
        <dbReference type="Proteomes" id="UP000050961"/>
    </source>
</evidence>